<dbReference type="Pfam" id="PF07045">
    <property type="entry name" value="DUF1330"/>
    <property type="match status" value="1"/>
</dbReference>
<gene>
    <name evidence="2" type="ORF">ACED39_21675</name>
</gene>
<evidence type="ECO:0000313" key="3">
    <source>
        <dbReference type="Proteomes" id="UP001569151"/>
    </source>
</evidence>
<dbReference type="RefSeq" id="WP_371717386.1">
    <property type="nucleotide sequence ID" value="NZ_JBGOOF010000001.1"/>
</dbReference>
<sequence length="97" mass="10926">MPAYMLTFVRVHDHESHQKDYLPSAHAILHKHGGKALAVTEDIDVREGSMPQGRVILVEFPSKQAAEAFYNDPDYQPLKKLRSTLLDADMAIFDSGF</sequence>
<dbReference type="InterPro" id="IPR010753">
    <property type="entry name" value="DUF1330"/>
</dbReference>
<protein>
    <submittedName>
        <fullName evidence="2">DUF1330 domain-containing protein</fullName>
    </submittedName>
</protein>
<feature type="domain" description="DUF1330" evidence="1">
    <location>
        <begin position="2"/>
        <end position="93"/>
    </location>
</feature>
<evidence type="ECO:0000259" key="1">
    <source>
        <dbReference type="Pfam" id="PF07045"/>
    </source>
</evidence>
<comment type="caution">
    <text evidence="2">The sequence shown here is derived from an EMBL/GenBank/DDBJ whole genome shotgun (WGS) entry which is preliminary data.</text>
</comment>
<name>A0ABV4MP90_9VIBR</name>
<keyword evidence="3" id="KW-1185">Reference proteome</keyword>
<reference evidence="2 3" key="1">
    <citation type="submission" date="2024-06" db="EMBL/GenBank/DDBJ databases">
        <authorList>
            <person name="Steensen K."/>
            <person name="Seneca J."/>
            <person name="Bartlau N."/>
            <person name="Yu A.X."/>
            <person name="Polz M.F."/>
        </authorList>
    </citation>
    <scope>NUCLEOTIDE SEQUENCE [LARGE SCALE GENOMIC DNA]</scope>
    <source>
        <strain evidence="2 3">1F146</strain>
    </source>
</reference>
<proteinExistence type="predicted"/>
<accession>A0ABV4MP90</accession>
<dbReference type="SUPFAM" id="SSF54909">
    <property type="entry name" value="Dimeric alpha+beta barrel"/>
    <property type="match status" value="1"/>
</dbReference>
<dbReference type="PANTHER" id="PTHR41521:SF4">
    <property type="entry name" value="BLR0684 PROTEIN"/>
    <property type="match status" value="1"/>
</dbReference>
<dbReference type="Gene3D" id="3.30.70.100">
    <property type="match status" value="1"/>
</dbReference>
<dbReference type="PANTHER" id="PTHR41521">
    <property type="match status" value="1"/>
</dbReference>
<organism evidence="2 3">
    <name type="scientific">Vibrio bivalvicida</name>
    <dbReference type="NCBI Taxonomy" id="1276888"/>
    <lineage>
        <taxon>Bacteria</taxon>
        <taxon>Pseudomonadati</taxon>
        <taxon>Pseudomonadota</taxon>
        <taxon>Gammaproteobacteria</taxon>
        <taxon>Vibrionales</taxon>
        <taxon>Vibrionaceae</taxon>
        <taxon>Vibrio</taxon>
        <taxon>Vibrio oreintalis group</taxon>
    </lineage>
</organism>
<dbReference type="Proteomes" id="UP001569151">
    <property type="component" value="Unassembled WGS sequence"/>
</dbReference>
<evidence type="ECO:0000313" key="2">
    <source>
        <dbReference type="EMBL" id="MEZ8211380.1"/>
    </source>
</evidence>
<dbReference type="InterPro" id="IPR011008">
    <property type="entry name" value="Dimeric_a/b-barrel"/>
</dbReference>
<dbReference type="EMBL" id="JBGOOS010000052">
    <property type="protein sequence ID" value="MEZ8211380.1"/>
    <property type="molecule type" value="Genomic_DNA"/>
</dbReference>